<dbReference type="InterPro" id="IPR036322">
    <property type="entry name" value="WD40_repeat_dom_sf"/>
</dbReference>
<organism evidence="1 2">
    <name type="scientific">Ancylostoma ceylanicum</name>
    <dbReference type="NCBI Taxonomy" id="53326"/>
    <lineage>
        <taxon>Eukaryota</taxon>
        <taxon>Metazoa</taxon>
        <taxon>Ecdysozoa</taxon>
        <taxon>Nematoda</taxon>
        <taxon>Chromadorea</taxon>
        <taxon>Rhabditida</taxon>
        <taxon>Rhabditina</taxon>
        <taxon>Rhabditomorpha</taxon>
        <taxon>Strongyloidea</taxon>
        <taxon>Ancylostomatidae</taxon>
        <taxon>Ancylostomatinae</taxon>
        <taxon>Ancylostoma</taxon>
    </lineage>
</organism>
<evidence type="ECO:0000313" key="2">
    <source>
        <dbReference type="Proteomes" id="UP000024635"/>
    </source>
</evidence>
<proteinExistence type="predicted"/>
<comment type="caution">
    <text evidence="1">The sequence shown here is derived from an EMBL/GenBank/DDBJ whole genome shotgun (WGS) entry which is preliminary data.</text>
</comment>
<dbReference type="EMBL" id="JARK01001434">
    <property type="protein sequence ID" value="EYC02700.1"/>
    <property type="molecule type" value="Genomic_DNA"/>
</dbReference>
<evidence type="ECO:0000313" key="1">
    <source>
        <dbReference type="EMBL" id="EYC02700.1"/>
    </source>
</evidence>
<gene>
    <name evidence="1" type="primary">Acey_s0098.g3080</name>
    <name evidence="1" type="ORF">Y032_0098g3080</name>
</gene>
<dbReference type="Proteomes" id="UP000024635">
    <property type="component" value="Unassembled WGS sequence"/>
</dbReference>
<sequence>MLSLHPSFGPYCDGADAQSVYLFEKDCNYRRAVASATECSTRLLYRLRVPFATATMLQRNSLDKPLQVSFMTVGPTLMEELFDCPPSCFTTGGSDSIAVGFMDGIVQMAKYDLAKKSFQTQWKFKTKAGVRGMQYSRDQSEIFAITSNKGISCFDVETGKRKRCIMRGHDDKPTAICLLQPTASKHQQFATGDESGEILFTVSVGGGNPSTASKRTRRDRAAHDGIVAAMANLGFLGIPS</sequence>
<keyword evidence="2" id="KW-1185">Reference proteome</keyword>
<name>A0A016TJ25_9BILA</name>
<dbReference type="OrthoDB" id="5994at2759"/>
<dbReference type="SUPFAM" id="SSF50978">
    <property type="entry name" value="WD40 repeat-like"/>
    <property type="match status" value="1"/>
</dbReference>
<dbReference type="Gene3D" id="2.130.10.10">
    <property type="entry name" value="YVTN repeat-like/Quinoprotein amine dehydrogenase"/>
    <property type="match status" value="1"/>
</dbReference>
<protein>
    <submittedName>
        <fullName evidence="1">Uncharacterized protein</fullName>
    </submittedName>
</protein>
<dbReference type="AlphaFoldDB" id="A0A016TJ25"/>
<reference evidence="2" key="1">
    <citation type="journal article" date="2015" name="Nat. Genet.">
        <title>The genome and transcriptome of the zoonotic hookworm Ancylostoma ceylanicum identify infection-specific gene families.</title>
        <authorList>
            <person name="Schwarz E.M."/>
            <person name="Hu Y."/>
            <person name="Antoshechkin I."/>
            <person name="Miller M.M."/>
            <person name="Sternberg P.W."/>
            <person name="Aroian R.V."/>
        </authorList>
    </citation>
    <scope>NUCLEOTIDE SEQUENCE</scope>
    <source>
        <strain evidence="2">HY135</strain>
    </source>
</reference>
<dbReference type="STRING" id="53326.A0A016TJ25"/>
<dbReference type="InterPro" id="IPR015943">
    <property type="entry name" value="WD40/YVTN_repeat-like_dom_sf"/>
</dbReference>
<accession>A0A016TJ25</accession>